<evidence type="ECO:0000256" key="2">
    <source>
        <dbReference type="ARBA" id="ARBA00022670"/>
    </source>
</evidence>
<evidence type="ECO:0000313" key="12">
    <source>
        <dbReference type="Proteomes" id="UP000441399"/>
    </source>
</evidence>
<name>A0A5S9QTB0_9GAMM</name>
<feature type="binding site" evidence="8">
    <location>
        <begin position="228"/>
        <end position="232"/>
    </location>
    <ligand>
        <name>substrate</name>
    </ligand>
</feature>
<dbReference type="SMART" id="SM00228">
    <property type="entry name" value="PDZ"/>
    <property type="match status" value="2"/>
</dbReference>
<dbReference type="SUPFAM" id="SSF50494">
    <property type="entry name" value="Trypsin-like serine proteases"/>
    <property type="match status" value="1"/>
</dbReference>
<dbReference type="InterPro" id="IPR011782">
    <property type="entry name" value="Pept_S1C_Do"/>
</dbReference>
<dbReference type="PRINTS" id="PR00834">
    <property type="entry name" value="PROTEASES2C"/>
</dbReference>
<feature type="chain" id="PRO_5039210179" evidence="9">
    <location>
        <begin position="24"/>
        <end position="454"/>
    </location>
</feature>
<dbReference type="Pfam" id="PF13180">
    <property type="entry name" value="PDZ_2"/>
    <property type="match status" value="1"/>
</dbReference>
<evidence type="ECO:0000313" key="11">
    <source>
        <dbReference type="EMBL" id="CAA0121836.1"/>
    </source>
</evidence>
<dbReference type="EC" id="3.4.21.107" evidence="11"/>
<feature type="binding site" evidence="8">
    <location>
        <begin position="210"/>
        <end position="212"/>
    </location>
    <ligand>
        <name>substrate</name>
    </ligand>
</feature>
<dbReference type="Pfam" id="PF00595">
    <property type="entry name" value="PDZ"/>
    <property type="match status" value="1"/>
</dbReference>
<feature type="signal peptide" evidence="9">
    <location>
        <begin position="1"/>
        <end position="23"/>
    </location>
</feature>
<evidence type="ECO:0000256" key="1">
    <source>
        <dbReference type="ARBA" id="ARBA00010541"/>
    </source>
</evidence>
<dbReference type="Gene3D" id="2.30.42.10">
    <property type="match status" value="2"/>
</dbReference>
<reference evidence="11 12" key="1">
    <citation type="submission" date="2019-11" db="EMBL/GenBank/DDBJ databases">
        <authorList>
            <person name="Holert J."/>
        </authorList>
    </citation>
    <scope>NUCLEOTIDE SEQUENCE [LARGE SCALE GENOMIC DNA]</scope>
    <source>
        <strain evidence="11">SB11_3</strain>
    </source>
</reference>
<evidence type="ECO:0000256" key="3">
    <source>
        <dbReference type="ARBA" id="ARBA00022729"/>
    </source>
</evidence>
<dbReference type="Pfam" id="PF13365">
    <property type="entry name" value="Trypsin_2"/>
    <property type="match status" value="1"/>
</dbReference>
<dbReference type="PROSITE" id="PS50106">
    <property type="entry name" value="PDZ"/>
    <property type="match status" value="2"/>
</dbReference>
<accession>A0A5S9QTB0</accession>
<evidence type="ECO:0000259" key="10">
    <source>
        <dbReference type="PROSITE" id="PS50106"/>
    </source>
</evidence>
<keyword evidence="6" id="KW-0720">Serine protease</keyword>
<keyword evidence="5 11" id="KW-0378">Hydrolase</keyword>
<dbReference type="Proteomes" id="UP000441399">
    <property type="component" value="Unassembled WGS sequence"/>
</dbReference>
<evidence type="ECO:0000256" key="9">
    <source>
        <dbReference type="SAM" id="SignalP"/>
    </source>
</evidence>
<dbReference type="PANTHER" id="PTHR22939:SF129">
    <property type="entry name" value="SERINE PROTEASE HTRA2, MITOCHONDRIAL"/>
    <property type="match status" value="1"/>
</dbReference>
<dbReference type="EMBL" id="CACSIO010000045">
    <property type="protein sequence ID" value="CAA0121836.1"/>
    <property type="molecule type" value="Genomic_DNA"/>
</dbReference>
<dbReference type="InterPro" id="IPR001478">
    <property type="entry name" value="PDZ"/>
</dbReference>
<dbReference type="SUPFAM" id="SSF50156">
    <property type="entry name" value="PDZ domain-like"/>
    <property type="match status" value="2"/>
</dbReference>
<evidence type="ECO:0000256" key="6">
    <source>
        <dbReference type="ARBA" id="ARBA00022825"/>
    </source>
</evidence>
<comment type="similarity">
    <text evidence="1">Belongs to the peptidase S1C family.</text>
</comment>
<dbReference type="InterPro" id="IPR036034">
    <property type="entry name" value="PDZ_sf"/>
</dbReference>
<dbReference type="GO" id="GO:0006508">
    <property type="term" value="P:proteolysis"/>
    <property type="evidence" value="ECO:0007669"/>
    <property type="project" value="UniProtKB-KW"/>
</dbReference>
<proteinExistence type="inferred from homology"/>
<dbReference type="PANTHER" id="PTHR22939">
    <property type="entry name" value="SERINE PROTEASE FAMILY S1C HTRA-RELATED"/>
    <property type="match status" value="1"/>
</dbReference>
<dbReference type="InterPro" id="IPR001940">
    <property type="entry name" value="Peptidase_S1C"/>
</dbReference>
<dbReference type="GO" id="GO:0004252">
    <property type="term" value="F:serine-type endopeptidase activity"/>
    <property type="evidence" value="ECO:0007669"/>
    <property type="project" value="InterPro"/>
</dbReference>
<organism evidence="11 12">
    <name type="scientific">BD1-7 clade bacterium</name>
    <dbReference type="NCBI Taxonomy" id="2029982"/>
    <lineage>
        <taxon>Bacteria</taxon>
        <taxon>Pseudomonadati</taxon>
        <taxon>Pseudomonadota</taxon>
        <taxon>Gammaproteobacteria</taxon>
        <taxon>Cellvibrionales</taxon>
        <taxon>Spongiibacteraceae</taxon>
        <taxon>BD1-7 clade</taxon>
    </lineage>
</organism>
<keyword evidence="3 9" id="KW-0732">Signal</keyword>
<dbReference type="AlphaFoldDB" id="A0A5S9QTB0"/>
<feature type="active site" description="Charge relay system" evidence="7">
    <location>
        <position position="212"/>
    </location>
</feature>
<dbReference type="CDD" id="cd10839">
    <property type="entry name" value="cpPDZ1_DegP-like"/>
    <property type="match status" value="1"/>
</dbReference>
<keyword evidence="12" id="KW-1185">Reference proteome</keyword>
<protein>
    <submittedName>
        <fullName evidence="11">Periplasmic serine endoprotease DegP</fullName>
        <ecNumber evidence="11">3.4.21.107</ecNumber>
    </submittedName>
</protein>
<gene>
    <name evidence="11" type="primary">degP</name>
    <name evidence="11" type="ORF">OPDIPICF_02510</name>
</gene>
<feature type="domain" description="PDZ" evidence="10">
    <location>
        <begin position="352"/>
        <end position="446"/>
    </location>
</feature>
<sequence>MRQWPVSLVTLWLLLFVSLNSQAALPVTDSDGNQLPTLAPIIKKTTPAVVNIATSSTRQVNHPLLNDPTFREYYRIPPNYQAPERKTQSTGSGVVIIGKEGVIITNHHVVEGAENIEVILHNGDTLTAKLIGSDPEVDIAVLKVDSNKLQDIPLANSSLLDVGDFVIAIGNPFGLNQTVTTGIVSALGRSGLGIEGYEDFIQTDASINPGNSGGALINLRGELIGINTAILAPGRGGNVGIGFAIPIDMAMSSVEQILTHGEVKRGQIGVVIQDIDKNLQQAFALPSRDGILVSRVMDDSSAQAAGIEDADVILAVDERPVKNVAQLRNAIGSRRIGDKVNLTILRSGKQHEIDVKIGGKATEPGKFALNTNIGKKLDGAQFRETSDNKGLRISNIQPNSAAEETGLQKGDVIISANRKSVNSVNDLRKIISKDEDQLLLHVIRGRSAFFVVIQ</sequence>
<evidence type="ECO:0000256" key="8">
    <source>
        <dbReference type="PIRSR" id="PIRSR611782-2"/>
    </source>
</evidence>
<feature type="active site" description="Charge relay system" evidence="7">
    <location>
        <position position="138"/>
    </location>
</feature>
<dbReference type="Gene3D" id="2.40.10.120">
    <property type="match status" value="1"/>
</dbReference>
<dbReference type="NCBIfam" id="TIGR02037">
    <property type="entry name" value="degP_htrA_DO"/>
    <property type="match status" value="1"/>
</dbReference>
<feature type="binding site" evidence="8">
    <location>
        <position position="138"/>
    </location>
    <ligand>
        <name>substrate</name>
    </ligand>
</feature>
<dbReference type="OrthoDB" id="9758917at2"/>
<evidence type="ECO:0000256" key="5">
    <source>
        <dbReference type="ARBA" id="ARBA00022801"/>
    </source>
</evidence>
<evidence type="ECO:0000256" key="4">
    <source>
        <dbReference type="ARBA" id="ARBA00022737"/>
    </source>
</evidence>
<dbReference type="InterPro" id="IPR009003">
    <property type="entry name" value="Peptidase_S1_PA"/>
</dbReference>
<feature type="active site" description="Charge relay system" evidence="7">
    <location>
        <position position="108"/>
    </location>
</feature>
<keyword evidence="2 11" id="KW-0645">Protease</keyword>
<keyword evidence="4" id="KW-0677">Repeat</keyword>
<feature type="binding site" evidence="8">
    <location>
        <position position="108"/>
    </location>
    <ligand>
        <name>substrate</name>
    </ligand>
</feature>
<evidence type="ECO:0000256" key="7">
    <source>
        <dbReference type="PIRSR" id="PIRSR611782-1"/>
    </source>
</evidence>
<feature type="domain" description="PDZ" evidence="10">
    <location>
        <begin position="257"/>
        <end position="348"/>
    </location>
</feature>